<evidence type="ECO:0000259" key="2">
    <source>
        <dbReference type="SMART" id="SM00635"/>
    </source>
</evidence>
<gene>
    <name evidence="3" type="ORF">FRC96_18030</name>
</gene>
<keyword evidence="1" id="KW-0677">Repeat</keyword>
<dbReference type="InterPro" id="IPR003343">
    <property type="entry name" value="Big_2"/>
</dbReference>
<dbReference type="SUPFAM" id="SSF49373">
    <property type="entry name" value="Invasin/intimin cell-adhesion fragments"/>
    <property type="match status" value="2"/>
</dbReference>
<dbReference type="InterPro" id="IPR051210">
    <property type="entry name" value="Ub_ligase/GEF_domain"/>
</dbReference>
<evidence type="ECO:0000313" key="4">
    <source>
        <dbReference type="Proteomes" id="UP000321046"/>
    </source>
</evidence>
<dbReference type="PRINTS" id="PR00633">
    <property type="entry name" value="RCCNDNSATION"/>
</dbReference>
<dbReference type="SMART" id="SM00635">
    <property type="entry name" value="BID_2"/>
    <property type="match status" value="2"/>
</dbReference>
<dbReference type="PROSITE" id="PS51257">
    <property type="entry name" value="PROKAR_LIPOPROTEIN"/>
    <property type="match status" value="1"/>
</dbReference>
<dbReference type="Proteomes" id="UP000321046">
    <property type="component" value="Unassembled WGS sequence"/>
</dbReference>
<protein>
    <recommendedName>
        <fullName evidence="2">BIG2 domain-containing protein</fullName>
    </recommendedName>
</protein>
<accession>A0A5C6WV07</accession>
<name>A0A5C6WV07_9DELT</name>
<dbReference type="PROSITE" id="PS50012">
    <property type="entry name" value="RCC1_3"/>
    <property type="match status" value="2"/>
</dbReference>
<dbReference type="InterPro" id="IPR008964">
    <property type="entry name" value="Invasin/intimin_cell_adhesion"/>
</dbReference>
<dbReference type="OrthoDB" id="5479405at2"/>
<proteinExistence type="predicted"/>
<dbReference type="SUPFAM" id="SSF50985">
    <property type="entry name" value="RCC1/BLIP-II"/>
    <property type="match status" value="2"/>
</dbReference>
<comment type="caution">
    <text evidence="3">The sequence shown here is derived from an EMBL/GenBank/DDBJ whole genome shotgun (WGS) entry which is preliminary data.</text>
</comment>
<dbReference type="PANTHER" id="PTHR22870">
    <property type="entry name" value="REGULATOR OF CHROMOSOME CONDENSATION"/>
    <property type="match status" value="1"/>
</dbReference>
<dbReference type="Pfam" id="PF02368">
    <property type="entry name" value="Big_2"/>
    <property type="match status" value="1"/>
</dbReference>
<dbReference type="Gene3D" id="2.130.10.30">
    <property type="entry name" value="Regulator of chromosome condensation 1/beta-lactamase-inhibitor protein II"/>
    <property type="match status" value="2"/>
</dbReference>
<feature type="domain" description="BIG2" evidence="2">
    <location>
        <begin position="166"/>
        <end position="244"/>
    </location>
</feature>
<evidence type="ECO:0000313" key="3">
    <source>
        <dbReference type="EMBL" id="TXD32313.1"/>
    </source>
</evidence>
<feature type="domain" description="BIG2" evidence="2">
    <location>
        <begin position="79"/>
        <end position="158"/>
    </location>
</feature>
<reference evidence="3 4" key="1">
    <citation type="submission" date="2019-08" db="EMBL/GenBank/DDBJ databases">
        <title>Bradymonadales sp. TMQ2.</title>
        <authorList>
            <person name="Liang Q."/>
        </authorList>
    </citation>
    <scope>NUCLEOTIDE SEQUENCE [LARGE SCALE GENOMIC DNA]</scope>
    <source>
        <strain evidence="3 4">TMQ2</strain>
    </source>
</reference>
<dbReference type="AlphaFoldDB" id="A0A5C6WV07"/>
<dbReference type="InterPro" id="IPR000408">
    <property type="entry name" value="Reg_chr_condens"/>
</dbReference>
<dbReference type="PANTHER" id="PTHR22870:SF408">
    <property type="entry name" value="OS09G0560450 PROTEIN"/>
    <property type="match status" value="1"/>
</dbReference>
<dbReference type="EMBL" id="VOSL01000133">
    <property type="protein sequence ID" value="TXD32313.1"/>
    <property type="molecule type" value="Genomic_DNA"/>
</dbReference>
<evidence type="ECO:0000256" key="1">
    <source>
        <dbReference type="ARBA" id="ARBA00022737"/>
    </source>
</evidence>
<dbReference type="Gene3D" id="2.60.40.1080">
    <property type="match status" value="1"/>
</dbReference>
<organism evidence="3 4">
    <name type="scientific">Lujinxingia vulgaris</name>
    <dbReference type="NCBI Taxonomy" id="2600176"/>
    <lineage>
        <taxon>Bacteria</taxon>
        <taxon>Deltaproteobacteria</taxon>
        <taxon>Bradymonadales</taxon>
        <taxon>Lujinxingiaceae</taxon>
        <taxon>Lujinxingia</taxon>
    </lineage>
</organism>
<dbReference type="InterPro" id="IPR009091">
    <property type="entry name" value="RCC1/BLIP-II"/>
</dbReference>
<dbReference type="Pfam" id="PF13540">
    <property type="entry name" value="RCC1_2"/>
    <property type="match status" value="3"/>
</dbReference>
<sequence>MRSCSEVCMRWRAGWWVKVCFVGMLLLGGCIEDPDLFQPRVDADAGVCETQTIDCEAVGGCGLFDDGCGGEVDCGLCPDEERLMLRPAEVVLEVGERATLEAFWLDASGEREVEEALRWTSSSDAVAVDASGQVEALRFGEAEITAELEDGSARAEARVQVAAPLAAMALSLDPARVHVGEGREVEVTFMDANGDETAPREVEFSSSDPTVMSVDASGRVYGVASGQATLRAQVVDVEAELAIEVYFAWKDVAAGGAFSCGLSEVGEAYCWGVNTRGQLGDGTLEGRAEPRAVQGELRFETLSAGLNFVCGLSTAGETYCWGGNGAGQAGVARTQETARVPVPTRLVRRAPTDEEDVMLEMLDASAAYTCGVVASSQGVMCWGANDEGQIGQAPGDAIDTPTPVGDASFSAERVATAHAMTCAQRDTGEVACWGSQDVMKLAFREDVGNIVTSPVALATEVRFEVMAGGERHFCGLTADGELYCWGINSNGELASGDGNDQGAPQLADTASRYAALAVGTHHGCAITGDRAQLECWGANDQRQVSEGGGKAEAPREVALGVTGFAAVSVGTTHSCVVTQGGDLLCFGRDDEGQTGPGEGWLRTLPRF</sequence>